<dbReference type="OrthoDB" id="186013at2759"/>
<keyword evidence="7 12" id="KW-1133">Transmembrane helix</keyword>
<feature type="region of interest" description="Disordered" evidence="11">
    <location>
        <begin position="132"/>
        <end position="174"/>
    </location>
</feature>
<keyword evidence="10 12" id="KW-0472">Membrane</keyword>
<evidence type="ECO:0000256" key="1">
    <source>
        <dbReference type="ARBA" id="ARBA00004434"/>
    </source>
</evidence>
<comment type="subcellular location">
    <subcellularLocation>
        <location evidence="1">Mitochondrion inner membrane</location>
        <topology evidence="1">Single-pass membrane protein</topology>
    </subcellularLocation>
</comment>
<sequence>MLRTVSYAARPTSNAVARLGATAALRHSSSKAISNPTLMNLEERWETMTEEERGDIISQLAERQKGSWKELTPQEKKAAWYISYGAWGPRKPIHPPGSGKKIFGGILVVLAGAGALFGFSRLISGPQPVTMSKEWQEKSNEILKENKANPFSGYDQVQSPSRGLPEQDDEDDDE</sequence>
<keyword evidence="8" id="KW-0560">Oxidoreductase</keyword>
<reference evidence="13" key="1">
    <citation type="journal article" date="2019" name="G3 (Bethesda)">
        <title>Genome Assemblies of Two Rare Opportunistic Yeast Pathogens: Diutina rugosa (syn. Candida rugosa) and Trichomonascus ciferrii (syn. Candida ciferrii).</title>
        <authorList>
            <person name="Mixao V."/>
            <person name="Saus E."/>
            <person name="Hansen A.P."/>
            <person name="Lass-Florl C."/>
            <person name="Gabaldon T."/>
        </authorList>
    </citation>
    <scope>NUCLEOTIDE SEQUENCE</scope>
    <source>
        <strain evidence="13">CBS 4856</strain>
    </source>
</reference>
<dbReference type="FunFam" id="1.10.442.10:FF:000002">
    <property type="entry name" value="Cytochrome c oxidase subunit V"/>
    <property type="match status" value="1"/>
</dbReference>
<proteinExistence type="inferred from homology"/>
<dbReference type="CDD" id="cd00922">
    <property type="entry name" value="Cyt_c_Oxidase_IV"/>
    <property type="match status" value="1"/>
</dbReference>
<keyword evidence="4 12" id="KW-0812">Transmembrane</keyword>
<evidence type="ECO:0008006" key="15">
    <source>
        <dbReference type="Google" id="ProtNLM"/>
    </source>
</evidence>
<evidence type="ECO:0000256" key="5">
    <source>
        <dbReference type="ARBA" id="ARBA00022792"/>
    </source>
</evidence>
<dbReference type="GO" id="GO:0006123">
    <property type="term" value="P:mitochondrial electron transport, cytochrome c to oxygen"/>
    <property type="evidence" value="ECO:0007669"/>
    <property type="project" value="InterPro"/>
</dbReference>
<organism evidence="13 14">
    <name type="scientific">Trichomonascus ciferrii</name>
    <dbReference type="NCBI Taxonomy" id="44093"/>
    <lineage>
        <taxon>Eukaryota</taxon>
        <taxon>Fungi</taxon>
        <taxon>Dikarya</taxon>
        <taxon>Ascomycota</taxon>
        <taxon>Saccharomycotina</taxon>
        <taxon>Dipodascomycetes</taxon>
        <taxon>Dipodascales</taxon>
        <taxon>Trichomonascaceae</taxon>
        <taxon>Trichomonascus</taxon>
        <taxon>Trichomonascus ciferrii complex</taxon>
    </lineage>
</organism>
<comment type="caution">
    <text evidence="13">The sequence shown here is derived from an EMBL/GenBank/DDBJ whole genome shotgun (WGS) entry which is preliminary data.</text>
</comment>
<keyword evidence="14" id="KW-1185">Reference proteome</keyword>
<dbReference type="PANTHER" id="PTHR10707:SF10">
    <property type="entry name" value="CYTOCHROME C OXIDASE SUBUNIT 4"/>
    <property type="match status" value="1"/>
</dbReference>
<feature type="compositionally biased region" description="Basic and acidic residues" evidence="11">
    <location>
        <begin position="134"/>
        <end position="147"/>
    </location>
</feature>
<evidence type="ECO:0000256" key="7">
    <source>
        <dbReference type="ARBA" id="ARBA00022989"/>
    </source>
</evidence>
<protein>
    <recommendedName>
        <fullName evidence="15">Cytochrome c oxidase polypeptide 5, mitochondrial</fullName>
    </recommendedName>
</protein>
<keyword evidence="9" id="KW-0496">Mitochondrion</keyword>
<dbReference type="GO" id="GO:0005743">
    <property type="term" value="C:mitochondrial inner membrane"/>
    <property type="evidence" value="ECO:0007669"/>
    <property type="project" value="UniProtKB-SubCell"/>
</dbReference>
<dbReference type="Pfam" id="PF02936">
    <property type="entry name" value="COX4"/>
    <property type="match status" value="1"/>
</dbReference>
<evidence type="ECO:0000256" key="4">
    <source>
        <dbReference type="ARBA" id="ARBA00022692"/>
    </source>
</evidence>
<dbReference type="GO" id="GO:0045277">
    <property type="term" value="C:respiratory chain complex IV"/>
    <property type="evidence" value="ECO:0007669"/>
    <property type="project" value="InterPro"/>
</dbReference>
<evidence type="ECO:0000256" key="2">
    <source>
        <dbReference type="ARBA" id="ARBA00004673"/>
    </source>
</evidence>
<comment type="pathway">
    <text evidence="2">Energy metabolism; oxidative phosphorylation.</text>
</comment>
<feature type="transmembrane region" description="Helical" evidence="12">
    <location>
        <begin position="102"/>
        <end position="123"/>
    </location>
</feature>
<evidence type="ECO:0000256" key="9">
    <source>
        <dbReference type="ARBA" id="ARBA00023128"/>
    </source>
</evidence>
<evidence type="ECO:0000256" key="3">
    <source>
        <dbReference type="ARBA" id="ARBA00008135"/>
    </source>
</evidence>
<dbReference type="InterPro" id="IPR036639">
    <property type="entry name" value="Cyt_c_oxidase_su4_sf"/>
</dbReference>
<evidence type="ECO:0000313" key="13">
    <source>
        <dbReference type="EMBL" id="KAA8902308.1"/>
    </source>
</evidence>
<name>A0A642UQ64_9ASCO</name>
<dbReference type="SUPFAM" id="SSF81406">
    <property type="entry name" value="Mitochondrial cytochrome c oxidase subunit IV"/>
    <property type="match status" value="1"/>
</dbReference>
<evidence type="ECO:0000256" key="8">
    <source>
        <dbReference type="ARBA" id="ARBA00023002"/>
    </source>
</evidence>
<dbReference type="AlphaFoldDB" id="A0A642UQ64"/>
<dbReference type="Gene3D" id="1.10.442.10">
    <property type="entry name" value="Cytochrome c oxidase subunit IV"/>
    <property type="match status" value="1"/>
</dbReference>
<evidence type="ECO:0000256" key="6">
    <source>
        <dbReference type="ARBA" id="ARBA00022946"/>
    </source>
</evidence>
<keyword evidence="6" id="KW-0809">Transit peptide</keyword>
<gene>
    <name evidence="13" type="ORF">TRICI_005910</name>
</gene>
<dbReference type="GO" id="GO:0016491">
    <property type="term" value="F:oxidoreductase activity"/>
    <property type="evidence" value="ECO:0007669"/>
    <property type="project" value="UniProtKB-KW"/>
</dbReference>
<dbReference type="VEuPathDB" id="FungiDB:TRICI_005910"/>
<dbReference type="InterPro" id="IPR004203">
    <property type="entry name" value="Cyt_c_oxidase_su4_fam"/>
</dbReference>
<keyword evidence="5" id="KW-0999">Mitochondrion inner membrane</keyword>
<comment type="similarity">
    <text evidence="3">Belongs to the cytochrome c oxidase IV family.</text>
</comment>
<evidence type="ECO:0000313" key="14">
    <source>
        <dbReference type="Proteomes" id="UP000761534"/>
    </source>
</evidence>
<dbReference type="PANTHER" id="PTHR10707">
    <property type="entry name" value="CYTOCHROME C OXIDASE SUBUNIT IV"/>
    <property type="match status" value="1"/>
</dbReference>
<evidence type="ECO:0000256" key="11">
    <source>
        <dbReference type="SAM" id="MobiDB-lite"/>
    </source>
</evidence>
<dbReference type="EMBL" id="SWFS01000467">
    <property type="protein sequence ID" value="KAA8902308.1"/>
    <property type="molecule type" value="Genomic_DNA"/>
</dbReference>
<accession>A0A642UQ64</accession>
<evidence type="ECO:0000256" key="12">
    <source>
        <dbReference type="SAM" id="Phobius"/>
    </source>
</evidence>
<dbReference type="Proteomes" id="UP000761534">
    <property type="component" value="Unassembled WGS sequence"/>
</dbReference>
<evidence type="ECO:0000256" key="10">
    <source>
        <dbReference type="ARBA" id="ARBA00023136"/>
    </source>
</evidence>